<feature type="transmembrane region" description="Helical" evidence="6">
    <location>
        <begin position="138"/>
        <end position="159"/>
    </location>
</feature>
<dbReference type="eggNOG" id="COG1079">
    <property type="taxonomic scope" value="Bacteria"/>
</dbReference>
<keyword evidence="4 6" id="KW-1133">Transmembrane helix</keyword>
<evidence type="ECO:0000256" key="4">
    <source>
        <dbReference type="ARBA" id="ARBA00022989"/>
    </source>
</evidence>
<evidence type="ECO:0000313" key="8">
    <source>
        <dbReference type="Proteomes" id="UP000004662"/>
    </source>
</evidence>
<evidence type="ECO:0000256" key="6">
    <source>
        <dbReference type="SAM" id="Phobius"/>
    </source>
</evidence>
<dbReference type="CDD" id="cd06580">
    <property type="entry name" value="TM_PBP1_transp_TpRbsC_like"/>
    <property type="match status" value="1"/>
</dbReference>
<name>G7Q6V2_9BACT</name>
<dbReference type="Pfam" id="PF02653">
    <property type="entry name" value="BPD_transp_2"/>
    <property type="match status" value="1"/>
</dbReference>
<dbReference type="STRING" id="694327.DFW101_2031"/>
<keyword evidence="2" id="KW-1003">Cell membrane</keyword>
<organism evidence="7 8">
    <name type="scientific">Solidesulfovibrio carbinoliphilus subsp. oakridgensis</name>
    <dbReference type="NCBI Taxonomy" id="694327"/>
    <lineage>
        <taxon>Bacteria</taxon>
        <taxon>Pseudomonadati</taxon>
        <taxon>Thermodesulfobacteriota</taxon>
        <taxon>Desulfovibrionia</taxon>
        <taxon>Desulfovibrionales</taxon>
        <taxon>Desulfovibrionaceae</taxon>
        <taxon>Solidesulfovibrio</taxon>
    </lineage>
</organism>
<keyword evidence="8" id="KW-1185">Reference proteome</keyword>
<protein>
    <submittedName>
        <fullName evidence="7">Inner-membrane translocator</fullName>
    </submittedName>
</protein>
<evidence type="ECO:0000313" key="7">
    <source>
        <dbReference type="EMBL" id="EHJ48037.1"/>
    </source>
</evidence>
<evidence type="ECO:0000256" key="2">
    <source>
        <dbReference type="ARBA" id="ARBA00022475"/>
    </source>
</evidence>
<gene>
    <name evidence="7" type="ORF">DFW101_2031</name>
</gene>
<sequence>MTFDYATALVAAVLFAAAPLILAALGETISERGGVINLSLDGTILFAAMAAFAVARMSGNPWLGLLAGAGAGAAIAAVLAVFGGLWGASELAVGFVLTLFCRELAYFVGYAQARQPGPDLGTLAVPGLSDIPLLGPGIFHQSPVVLGSLAAVAVVWFFLMRTRPGLMVRAVGESPAAARARGLAVGRVRFLCCLAGGAMAGLAGGFYSLAVKPGWGHPQGCEGAGWIALAIVIFGGWKPVRVALGALFFAAIQVAGIALQDALPGLSGTLFQIAPFPVMILTLLVVNLRRSAAFREAARRVPLLGRFVPRTAGGAPGAIAGALDRGF</sequence>
<feature type="transmembrane region" description="Helical" evidence="6">
    <location>
        <begin position="62"/>
        <end position="86"/>
    </location>
</feature>
<feature type="transmembrane region" description="Helical" evidence="6">
    <location>
        <begin position="33"/>
        <end position="55"/>
    </location>
</feature>
<dbReference type="PANTHER" id="PTHR43370">
    <property type="entry name" value="SUGAR ABC TRANSPORTER INTEGRAL MEMBRANE PROTEIN-RELATED"/>
    <property type="match status" value="1"/>
</dbReference>
<evidence type="ECO:0000256" key="5">
    <source>
        <dbReference type="ARBA" id="ARBA00023136"/>
    </source>
</evidence>
<feature type="transmembrane region" description="Helical" evidence="6">
    <location>
        <begin position="242"/>
        <end position="259"/>
    </location>
</feature>
<comment type="subcellular location">
    <subcellularLocation>
        <location evidence="1">Cell membrane</location>
        <topology evidence="1">Multi-pass membrane protein</topology>
    </subcellularLocation>
</comment>
<keyword evidence="3 6" id="KW-0812">Transmembrane</keyword>
<accession>G7Q6V2</accession>
<reference evidence="8" key="1">
    <citation type="journal article" date="2015" name="Genome Announc.">
        <title>High-Quality Draft Genome Sequence of Desulfovibrio carbinoliphilus FW-101-2B, an Organic Acid-Oxidizing Sulfate-Reducing Bacterium Isolated from Uranium(VI)-Contaminated Groundwater.</title>
        <authorList>
            <person name="Ramsay B.D."/>
            <person name="Hwang C."/>
            <person name="Woo H.L."/>
            <person name="Carroll S.L."/>
            <person name="Lucas S."/>
            <person name="Han J."/>
            <person name="Lapidus A.L."/>
            <person name="Cheng J.F."/>
            <person name="Goodwin L.A."/>
            <person name="Pitluck S."/>
            <person name="Peters L."/>
            <person name="Chertkov O."/>
            <person name="Held B."/>
            <person name="Detter J.C."/>
            <person name="Han C.S."/>
            <person name="Tapia R."/>
            <person name="Land M.L."/>
            <person name="Hauser L.J."/>
            <person name="Kyrpides N.C."/>
            <person name="Ivanova N.N."/>
            <person name="Mikhailova N."/>
            <person name="Pagani I."/>
            <person name="Woyke T."/>
            <person name="Arkin A.P."/>
            <person name="Dehal P."/>
            <person name="Chivian D."/>
            <person name="Criddle C.S."/>
            <person name="Wu W."/>
            <person name="Chakraborty R."/>
            <person name="Hazen T.C."/>
            <person name="Fields M.W."/>
        </authorList>
    </citation>
    <scope>NUCLEOTIDE SEQUENCE [LARGE SCALE GENOMIC DNA]</scope>
    <source>
        <strain evidence="8">FW-101-2B</strain>
    </source>
</reference>
<dbReference type="AlphaFoldDB" id="G7Q6V2"/>
<dbReference type="PANTHER" id="PTHR43370:SF2">
    <property type="entry name" value="ABC TRANSPORTER PERMEASE PROTEIN"/>
    <property type="match status" value="1"/>
</dbReference>
<feature type="transmembrane region" description="Helical" evidence="6">
    <location>
        <begin position="216"/>
        <end position="235"/>
    </location>
</feature>
<dbReference type="OrthoDB" id="9792579at2"/>
<dbReference type="GO" id="GO:0022857">
    <property type="term" value="F:transmembrane transporter activity"/>
    <property type="evidence" value="ECO:0007669"/>
    <property type="project" value="InterPro"/>
</dbReference>
<dbReference type="EMBL" id="CM001368">
    <property type="protein sequence ID" value="EHJ48037.1"/>
    <property type="molecule type" value="Genomic_DNA"/>
</dbReference>
<dbReference type="GO" id="GO:0005886">
    <property type="term" value="C:plasma membrane"/>
    <property type="evidence" value="ECO:0007669"/>
    <property type="project" value="UniProtKB-SubCell"/>
</dbReference>
<dbReference type="InterPro" id="IPR001851">
    <property type="entry name" value="ABC_transp_permease"/>
</dbReference>
<feature type="transmembrane region" description="Helical" evidence="6">
    <location>
        <begin position="188"/>
        <end position="210"/>
    </location>
</feature>
<keyword evidence="5 6" id="KW-0472">Membrane</keyword>
<evidence type="ECO:0000256" key="3">
    <source>
        <dbReference type="ARBA" id="ARBA00022692"/>
    </source>
</evidence>
<dbReference type="RefSeq" id="WP_009181421.1">
    <property type="nucleotide sequence ID" value="NZ_CM001368.1"/>
</dbReference>
<feature type="transmembrane region" description="Helical" evidence="6">
    <location>
        <begin position="265"/>
        <end position="286"/>
    </location>
</feature>
<dbReference type="Proteomes" id="UP000004662">
    <property type="component" value="Chromosome"/>
</dbReference>
<evidence type="ECO:0000256" key="1">
    <source>
        <dbReference type="ARBA" id="ARBA00004651"/>
    </source>
</evidence>
<dbReference type="HOGENOM" id="CLU_040769_1_1_7"/>
<proteinExistence type="predicted"/>